<dbReference type="OrthoDB" id="7062774at2"/>
<accession>N9VJM1</accession>
<sequence length="187" mass="20359">MRRLLWLLLLPLALPAAEPQIYTWTDANGVIHYSDSAPPGKQARPVNLDVAPSVGPSPNMVQVADYDRLTGKEQADKKKELQVALITPEAGSTLRDNTGNVVFQAAITPQPPAQYEMRLKLDGKHTGQVKNSLALRLENLDRGAHEAMVEVVGENGTILAKSPVVTFYLHRAKVDNKPKPEPKAKGG</sequence>
<evidence type="ECO:0000313" key="4">
    <source>
        <dbReference type="Proteomes" id="UP000023775"/>
    </source>
</evidence>
<dbReference type="EMBL" id="APVG01000027">
    <property type="protein sequence ID" value="ENY71808.1"/>
    <property type="molecule type" value="Genomic_DNA"/>
</dbReference>
<dbReference type="Pfam" id="PF13511">
    <property type="entry name" value="DUF4124"/>
    <property type="match status" value="1"/>
</dbReference>
<keyword evidence="1" id="KW-0732">Signal</keyword>
<feature type="chain" id="PRO_5004154629" description="DUF4124 domain-containing protein" evidence="1">
    <location>
        <begin position="17"/>
        <end position="187"/>
    </location>
</feature>
<evidence type="ECO:0000256" key="1">
    <source>
        <dbReference type="SAM" id="SignalP"/>
    </source>
</evidence>
<proteinExistence type="predicted"/>
<keyword evidence="4" id="KW-1185">Reference proteome</keyword>
<dbReference type="InterPro" id="IPR025392">
    <property type="entry name" value="DUF4124"/>
</dbReference>
<dbReference type="PATRIC" id="fig|1268237.3.peg.2236"/>
<name>N9VJM1_9GAMM</name>
<reference evidence="3 4" key="1">
    <citation type="journal article" date="2013" name="Genome Announc.">
        <title>Draft Genome Sequence of the Aeromonas diversa Type Strain.</title>
        <authorList>
            <person name="Farfan M."/>
            <person name="Spataro N."/>
            <person name="Sanglas A."/>
            <person name="Albarral V."/>
            <person name="Loren J.G."/>
            <person name="Bosch E."/>
            <person name="Fuste M.C."/>
        </authorList>
    </citation>
    <scope>NUCLEOTIDE SEQUENCE [LARGE SCALE GENOMIC DNA]</scope>
    <source>
        <strain evidence="3 4">2478-85</strain>
    </source>
</reference>
<feature type="domain" description="DUF4124" evidence="2">
    <location>
        <begin position="8"/>
        <end position="58"/>
    </location>
</feature>
<comment type="caution">
    <text evidence="3">The sequence shown here is derived from an EMBL/GenBank/DDBJ whole genome shotgun (WGS) entry which is preliminary data.</text>
</comment>
<dbReference type="RefSeq" id="WP_005353952.1">
    <property type="nucleotide sequence ID" value="NZ_APVG01000027.1"/>
</dbReference>
<dbReference type="eggNOG" id="ENOG5032YZ5">
    <property type="taxonomic scope" value="Bacteria"/>
</dbReference>
<dbReference type="AlphaFoldDB" id="N9VJM1"/>
<dbReference type="Proteomes" id="UP000023775">
    <property type="component" value="Unassembled WGS sequence"/>
</dbReference>
<feature type="signal peptide" evidence="1">
    <location>
        <begin position="1"/>
        <end position="16"/>
    </location>
</feature>
<evidence type="ECO:0000259" key="2">
    <source>
        <dbReference type="Pfam" id="PF13511"/>
    </source>
</evidence>
<evidence type="ECO:0000313" key="3">
    <source>
        <dbReference type="EMBL" id="ENY71808.1"/>
    </source>
</evidence>
<gene>
    <name evidence="3" type="ORF">G114_11365</name>
</gene>
<organism evidence="3 4">
    <name type="scientific">Aeromonas diversa CDC 2478-85</name>
    <dbReference type="NCBI Taxonomy" id="1268237"/>
    <lineage>
        <taxon>Bacteria</taxon>
        <taxon>Pseudomonadati</taxon>
        <taxon>Pseudomonadota</taxon>
        <taxon>Gammaproteobacteria</taxon>
        <taxon>Aeromonadales</taxon>
        <taxon>Aeromonadaceae</taxon>
        <taxon>Aeromonas</taxon>
    </lineage>
</organism>
<protein>
    <recommendedName>
        <fullName evidence="2">DUF4124 domain-containing protein</fullName>
    </recommendedName>
</protein>